<dbReference type="Gene3D" id="3.30.420.40">
    <property type="match status" value="1"/>
</dbReference>
<evidence type="ECO:0000256" key="2">
    <source>
        <dbReference type="ARBA" id="ARBA00022840"/>
    </source>
</evidence>
<dbReference type="SUPFAM" id="SSF53067">
    <property type="entry name" value="Actin-like ATPase domain"/>
    <property type="match status" value="2"/>
</dbReference>
<dbReference type="GO" id="GO:0015937">
    <property type="term" value="P:coenzyme A biosynthetic process"/>
    <property type="evidence" value="ECO:0007669"/>
    <property type="project" value="UniProtKB-KW"/>
</dbReference>
<protein>
    <recommendedName>
        <fullName evidence="6">Pantothenate kinase</fullName>
    </recommendedName>
</protein>
<proteinExistence type="predicted"/>
<keyword evidence="5" id="KW-1185">Reference proteome</keyword>
<evidence type="ECO:0008006" key="6">
    <source>
        <dbReference type="Google" id="ProtNLM"/>
    </source>
</evidence>
<evidence type="ECO:0000256" key="1">
    <source>
        <dbReference type="ARBA" id="ARBA00022741"/>
    </source>
</evidence>
<dbReference type="InterPro" id="IPR004567">
    <property type="entry name" value="Type_II_PanK"/>
</dbReference>
<dbReference type="EMBL" id="JADGJW010000164">
    <property type="protein sequence ID" value="KAJ3222671.1"/>
    <property type="molecule type" value="Genomic_DNA"/>
</dbReference>
<dbReference type="Gene3D" id="3.30.420.510">
    <property type="match status" value="1"/>
</dbReference>
<dbReference type="Proteomes" id="UP001211065">
    <property type="component" value="Unassembled WGS sequence"/>
</dbReference>
<dbReference type="InterPro" id="IPR043129">
    <property type="entry name" value="ATPase_NBD"/>
</dbReference>
<organism evidence="4 5">
    <name type="scientific">Clydaea vesicula</name>
    <dbReference type="NCBI Taxonomy" id="447962"/>
    <lineage>
        <taxon>Eukaryota</taxon>
        <taxon>Fungi</taxon>
        <taxon>Fungi incertae sedis</taxon>
        <taxon>Chytridiomycota</taxon>
        <taxon>Chytridiomycota incertae sedis</taxon>
        <taxon>Chytridiomycetes</taxon>
        <taxon>Lobulomycetales</taxon>
        <taxon>Lobulomycetaceae</taxon>
        <taxon>Clydaea</taxon>
    </lineage>
</organism>
<dbReference type="PANTHER" id="PTHR12280:SF20">
    <property type="entry name" value="4'-PHOSPHOPANTETHEINE PHOSPHATASE"/>
    <property type="match status" value="1"/>
</dbReference>
<accession>A0AAD5U4R6</accession>
<dbReference type="GO" id="GO:0005634">
    <property type="term" value="C:nucleus"/>
    <property type="evidence" value="ECO:0007669"/>
    <property type="project" value="TreeGrafter"/>
</dbReference>
<comment type="caution">
    <text evidence="4">The sequence shown here is derived from an EMBL/GenBank/DDBJ whole genome shotgun (WGS) entry which is preliminary data.</text>
</comment>
<name>A0AAD5U4R6_9FUNG</name>
<dbReference type="GO" id="GO:0005829">
    <property type="term" value="C:cytosol"/>
    <property type="evidence" value="ECO:0007669"/>
    <property type="project" value="TreeGrafter"/>
</dbReference>
<dbReference type="GO" id="GO:0004594">
    <property type="term" value="F:pantothenate kinase activity"/>
    <property type="evidence" value="ECO:0007669"/>
    <property type="project" value="TreeGrafter"/>
</dbReference>
<dbReference type="Pfam" id="PF03630">
    <property type="entry name" value="Fumble"/>
    <property type="match status" value="1"/>
</dbReference>
<evidence type="ECO:0000256" key="3">
    <source>
        <dbReference type="ARBA" id="ARBA00022993"/>
    </source>
</evidence>
<keyword evidence="3" id="KW-0173">Coenzyme A biosynthesis</keyword>
<evidence type="ECO:0000313" key="5">
    <source>
        <dbReference type="Proteomes" id="UP001211065"/>
    </source>
</evidence>
<sequence>MGTTTVNGTFGLDIGGTLTKIVFYQEENNLKSMLVDFIKTKTEYGSTGKRDKHLSFKFNNGTFHFIVFETRRMHSAIQMILSNSLVKEIGTSVNATGGGSYKFEEEFKNAKGLGIEICKIDEIKSLIKGLNFLLNRVDDEAFEFDDEGKKRFCNFINGDIPNGVRNNLFPYLLVNVGTGVSIVKVENEESFQRISGINFFELITVVQKKLGSGLGGGTFWGLAKLLTQAKSFEEAIELCSLGKESKVDMTVGDIYGGNSYAGLNPDMTASFFAKITSLNLDDDCKNFTDADVCKGKPDLFFVYFNNINLYLGLLHMVTNNIGQISTLLAKEHSIENIFYAGNFLRKNEISQKAFSDGTKFWSGGKTKGIEIINYL</sequence>
<evidence type="ECO:0000313" key="4">
    <source>
        <dbReference type="EMBL" id="KAJ3222671.1"/>
    </source>
</evidence>
<dbReference type="PANTHER" id="PTHR12280">
    <property type="entry name" value="PANTOTHENATE KINASE"/>
    <property type="match status" value="1"/>
</dbReference>
<keyword evidence="1" id="KW-0547">Nucleotide-binding</keyword>
<keyword evidence="2" id="KW-0067">ATP-binding</keyword>
<dbReference type="GO" id="GO:0005524">
    <property type="term" value="F:ATP binding"/>
    <property type="evidence" value="ECO:0007669"/>
    <property type="project" value="UniProtKB-KW"/>
</dbReference>
<gene>
    <name evidence="4" type="ORF">HK099_002034</name>
</gene>
<dbReference type="AlphaFoldDB" id="A0AAD5U4R6"/>
<reference evidence="4" key="1">
    <citation type="submission" date="2020-05" db="EMBL/GenBank/DDBJ databases">
        <title>Phylogenomic resolution of chytrid fungi.</title>
        <authorList>
            <person name="Stajich J.E."/>
            <person name="Amses K."/>
            <person name="Simmons R."/>
            <person name="Seto K."/>
            <person name="Myers J."/>
            <person name="Bonds A."/>
            <person name="Quandt C.A."/>
            <person name="Barry K."/>
            <person name="Liu P."/>
            <person name="Grigoriev I."/>
            <person name="Longcore J.E."/>
            <person name="James T.Y."/>
        </authorList>
    </citation>
    <scope>NUCLEOTIDE SEQUENCE</scope>
    <source>
        <strain evidence="4">JEL0476</strain>
    </source>
</reference>